<comment type="catalytic activity">
    <reaction evidence="5">
        <text>a (2E,4Z)-dienoyl-CoA + NADPH + H(+) = a 4,5-saturated-(3E)-enoyl-CoA + NADP(+)</text>
        <dbReference type="Rhea" id="RHEA:61892"/>
        <dbReference type="ChEBI" id="CHEBI:15378"/>
        <dbReference type="ChEBI" id="CHEBI:57783"/>
        <dbReference type="ChEBI" id="CHEBI:58349"/>
        <dbReference type="ChEBI" id="CHEBI:85099"/>
        <dbReference type="ChEBI" id="CHEBI:85493"/>
        <dbReference type="EC" id="1.3.1.124"/>
    </reaction>
</comment>
<dbReference type="OrthoDB" id="2136131at2759"/>
<dbReference type="CDD" id="cd05369">
    <property type="entry name" value="TER_DECR_SDR_a"/>
    <property type="match status" value="1"/>
</dbReference>
<dbReference type="Pfam" id="PF13561">
    <property type="entry name" value="adh_short_C2"/>
    <property type="match status" value="1"/>
</dbReference>
<dbReference type="InterPro" id="IPR036291">
    <property type="entry name" value="NAD(P)-bd_dom_sf"/>
</dbReference>
<gene>
    <name evidence="6" type="ORF">M430DRAFT_113047</name>
</gene>
<accession>A0A2T3BEK8</accession>
<dbReference type="Proteomes" id="UP000241818">
    <property type="component" value="Unassembled WGS sequence"/>
</dbReference>
<dbReference type="GeneID" id="36569582"/>
<evidence type="ECO:0000313" key="7">
    <source>
        <dbReference type="Proteomes" id="UP000241818"/>
    </source>
</evidence>
<dbReference type="InParanoid" id="A0A2T3BEK8"/>
<evidence type="ECO:0000256" key="4">
    <source>
        <dbReference type="ARBA" id="ARBA00048009"/>
    </source>
</evidence>
<dbReference type="InterPro" id="IPR045017">
    <property type="entry name" value="DECR2-like"/>
</dbReference>
<dbReference type="GO" id="GO:0009062">
    <property type="term" value="P:fatty acid catabolic process"/>
    <property type="evidence" value="ECO:0007669"/>
    <property type="project" value="InterPro"/>
</dbReference>
<dbReference type="EC" id="1.3.1.124" evidence="3"/>
<keyword evidence="2" id="KW-0560">Oxidoreductase</keyword>
<dbReference type="InterPro" id="IPR002347">
    <property type="entry name" value="SDR_fam"/>
</dbReference>
<evidence type="ECO:0000256" key="1">
    <source>
        <dbReference type="ARBA" id="ARBA00022857"/>
    </source>
</evidence>
<evidence type="ECO:0000256" key="2">
    <source>
        <dbReference type="ARBA" id="ARBA00023002"/>
    </source>
</evidence>
<evidence type="ECO:0000313" key="6">
    <source>
        <dbReference type="EMBL" id="PSS27857.1"/>
    </source>
</evidence>
<reference evidence="6 7" key="1">
    <citation type="journal article" date="2018" name="New Phytol.">
        <title>Comparative genomics and transcriptomics depict ericoid mycorrhizal fungi as versatile saprotrophs and plant mutualists.</title>
        <authorList>
            <person name="Martino E."/>
            <person name="Morin E."/>
            <person name="Grelet G.A."/>
            <person name="Kuo A."/>
            <person name="Kohler A."/>
            <person name="Daghino S."/>
            <person name="Barry K.W."/>
            <person name="Cichocki N."/>
            <person name="Clum A."/>
            <person name="Dockter R.B."/>
            <person name="Hainaut M."/>
            <person name="Kuo R.C."/>
            <person name="LaButti K."/>
            <person name="Lindahl B.D."/>
            <person name="Lindquist E.A."/>
            <person name="Lipzen A."/>
            <person name="Khouja H.R."/>
            <person name="Magnuson J."/>
            <person name="Murat C."/>
            <person name="Ohm R.A."/>
            <person name="Singer S.W."/>
            <person name="Spatafora J.W."/>
            <person name="Wang M."/>
            <person name="Veneault-Fourrey C."/>
            <person name="Henrissat B."/>
            <person name="Grigoriev I.V."/>
            <person name="Martin F.M."/>
            <person name="Perotto S."/>
        </authorList>
    </citation>
    <scope>NUCLEOTIDE SEQUENCE [LARGE SCALE GENOMIC DNA]</scope>
    <source>
        <strain evidence="6 7">ATCC 22711</strain>
    </source>
</reference>
<proteinExistence type="predicted"/>
<dbReference type="FunCoup" id="A0A2T3BEK8">
    <property type="interactions" value="248"/>
</dbReference>
<dbReference type="PANTHER" id="PTHR43296">
    <property type="entry name" value="PEROXISOMAL 2,4-DIENOYL-COA REDUCTASE"/>
    <property type="match status" value="1"/>
</dbReference>
<dbReference type="GO" id="GO:0008670">
    <property type="term" value="F:2,4-dienoyl-CoA reductase (NADPH) activity"/>
    <property type="evidence" value="ECO:0007669"/>
    <property type="project" value="InterPro"/>
</dbReference>
<protein>
    <recommendedName>
        <fullName evidence="3">2,4-dienoyl-CoA reductase [(3E)-enoyl-CoA-producing]</fullName>
        <ecNumber evidence="3">1.3.1.124</ecNumber>
    </recommendedName>
</protein>
<sequence>MAVPRSEYLSNVWKDGIFDNKVVFCTGGAGSICSAQVRALVHLGANACIIGRNVEKTERMAKSIATARKGAKVIGIGAVDVRKIETLESAVDRCVKELGGIDFVIAGAAGNFLAPIAGLSSNAFKAVLDIDTLGSFNTLKATLPQLLISAAKNPNTATNSSTGGRIIFISASFHFTGMPLQAHAAVAKAGVDALSASTAIEYGPRGITSNVITPGPIAGTEGMDRLGNKEAEAAGSAFKQIPLGRYGSVKEIADGTVYLFSDAGNFVNGEVLVIDGGNWRSPGGMGASNYPDYLLGDSFVKPRAAKKSKL</sequence>
<dbReference type="EMBL" id="KZ679006">
    <property type="protein sequence ID" value="PSS27857.1"/>
    <property type="molecule type" value="Genomic_DNA"/>
</dbReference>
<evidence type="ECO:0000256" key="5">
    <source>
        <dbReference type="ARBA" id="ARBA00048340"/>
    </source>
</evidence>
<dbReference type="PRINTS" id="PR00081">
    <property type="entry name" value="GDHRDH"/>
</dbReference>
<comment type="catalytic activity">
    <reaction evidence="4">
        <text>a (2E,4E)-dienoyl-CoA + NADPH + H(+) = a 4,5-saturated-(3E)-enoyl-CoA + NADP(+)</text>
        <dbReference type="Rhea" id="RHEA:45912"/>
        <dbReference type="ChEBI" id="CHEBI:15378"/>
        <dbReference type="ChEBI" id="CHEBI:57783"/>
        <dbReference type="ChEBI" id="CHEBI:58349"/>
        <dbReference type="ChEBI" id="CHEBI:85101"/>
        <dbReference type="ChEBI" id="CHEBI:85493"/>
        <dbReference type="EC" id="1.3.1.124"/>
    </reaction>
</comment>
<organism evidence="6 7">
    <name type="scientific">Amorphotheca resinae ATCC 22711</name>
    <dbReference type="NCBI Taxonomy" id="857342"/>
    <lineage>
        <taxon>Eukaryota</taxon>
        <taxon>Fungi</taxon>
        <taxon>Dikarya</taxon>
        <taxon>Ascomycota</taxon>
        <taxon>Pezizomycotina</taxon>
        <taxon>Leotiomycetes</taxon>
        <taxon>Helotiales</taxon>
        <taxon>Amorphothecaceae</taxon>
        <taxon>Amorphotheca</taxon>
    </lineage>
</organism>
<dbReference type="STRING" id="857342.A0A2T3BEK8"/>
<keyword evidence="1" id="KW-0521">NADP</keyword>
<dbReference type="Gene3D" id="3.40.50.720">
    <property type="entry name" value="NAD(P)-binding Rossmann-like Domain"/>
    <property type="match status" value="1"/>
</dbReference>
<dbReference type="GO" id="GO:0005777">
    <property type="term" value="C:peroxisome"/>
    <property type="evidence" value="ECO:0007669"/>
    <property type="project" value="TreeGrafter"/>
</dbReference>
<dbReference type="AlphaFoldDB" id="A0A2T3BEK8"/>
<dbReference type="PANTHER" id="PTHR43296:SF2">
    <property type="entry name" value="PEROXISOMAL 2,4-DIENOYL-COA REDUCTASE [(3E)-ENOYL-COA-PRODUCING]"/>
    <property type="match status" value="1"/>
</dbReference>
<keyword evidence="7" id="KW-1185">Reference proteome</keyword>
<dbReference type="RefSeq" id="XP_024725382.1">
    <property type="nucleotide sequence ID" value="XM_024861501.1"/>
</dbReference>
<dbReference type="SUPFAM" id="SSF51735">
    <property type="entry name" value="NAD(P)-binding Rossmann-fold domains"/>
    <property type="match status" value="1"/>
</dbReference>
<evidence type="ECO:0000256" key="3">
    <source>
        <dbReference type="ARBA" id="ARBA00026117"/>
    </source>
</evidence>
<name>A0A2T3BEK8_AMORE</name>